<organism evidence="1 2">
    <name type="scientific">Vararia minispora EC-137</name>
    <dbReference type="NCBI Taxonomy" id="1314806"/>
    <lineage>
        <taxon>Eukaryota</taxon>
        <taxon>Fungi</taxon>
        <taxon>Dikarya</taxon>
        <taxon>Basidiomycota</taxon>
        <taxon>Agaricomycotina</taxon>
        <taxon>Agaricomycetes</taxon>
        <taxon>Russulales</taxon>
        <taxon>Lachnocladiaceae</taxon>
        <taxon>Vararia</taxon>
    </lineage>
</organism>
<dbReference type="Proteomes" id="UP000814128">
    <property type="component" value="Unassembled WGS sequence"/>
</dbReference>
<evidence type="ECO:0000313" key="2">
    <source>
        <dbReference type="Proteomes" id="UP000814128"/>
    </source>
</evidence>
<proteinExistence type="predicted"/>
<reference evidence="1" key="1">
    <citation type="submission" date="2021-02" db="EMBL/GenBank/DDBJ databases">
        <authorList>
            <consortium name="DOE Joint Genome Institute"/>
            <person name="Ahrendt S."/>
            <person name="Looney B.P."/>
            <person name="Miyauchi S."/>
            <person name="Morin E."/>
            <person name="Drula E."/>
            <person name="Courty P.E."/>
            <person name="Chicoki N."/>
            <person name="Fauchery L."/>
            <person name="Kohler A."/>
            <person name="Kuo A."/>
            <person name="Labutti K."/>
            <person name="Pangilinan J."/>
            <person name="Lipzen A."/>
            <person name="Riley R."/>
            <person name="Andreopoulos W."/>
            <person name="He G."/>
            <person name="Johnson J."/>
            <person name="Barry K.W."/>
            <person name="Grigoriev I.V."/>
            <person name="Nagy L."/>
            <person name="Hibbett D."/>
            <person name="Henrissat B."/>
            <person name="Matheny P.B."/>
            <person name="Labbe J."/>
            <person name="Martin F."/>
        </authorList>
    </citation>
    <scope>NUCLEOTIDE SEQUENCE</scope>
    <source>
        <strain evidence="1">EC-137</strain>
    </source>
</reference>
<comment type="caution">
    <text evidence="1">The sequence shown here is derived from an EMBL/GenBank/DDBJ whole genome shotgun (WGS) entry which is preliminary data.</text>
</comment>
<dbReference type="EMBL" id="MU273524">
    <property type="protein sequence ID" value="KAI0033248.1"/>
    <property type="molecule type" value="Genomic_DNA"/>
</dbReference>
<gene>
    <name evidence="1" type="ORF">K488DRAFT_77993</name>
</gene>
<keyword evidence="2" id="KW-1185">Reference proteome</keyword>
<protein>
    <submittedName>
        <fullName evidence="1">UbiA prenyltransferase family</fullName>
    </submittedName>
</protein>
<accession>A0ACB8QP34</accession>
<name>A0ACB8QP34_9AGAM</name>
<reference evidence="1" key="2">
    <citation type="journal article" date="2022" name="New Phytol.">
        <title>Evolutionary transition to the ectomycorrhizal habit in the genomes of a hyperdiverse lineage of mushroom-forming fungi.</title>
        <authorList>
            <person name="Looney B."/>
            <person name="Miyauchi S."/>
            <person name="Morin E."/>
            <person name="Drula E."/>
            <person name="Courty P.E."/>
            <person name="Kohler A."/>
            <person name="Kuo A."/>
            <person name="LaButti K."/>
            <person name="Pangilinan J."/>
            <person name="Lipzen A."/>
            <person name="Riley R."/>
            <person name="Andreopoulos W."/>
            <person name="He G."/>
            <person name="Johnson J."/>
            <person name="Nolan M."/>
            <person name="Tritt A."/>
            <person name="Barry K.W."/>
            <person name="Grigoriev I.V."/>
            <person name="Nagy L.G."/>
            <person name="Hibbett D."/>
            <person name="Henrissat B."/>
            <person name="Matheny P.B."/>
            <person name="Labbe J."/>
            <person name="Martin F.M."/>
        </authorList>
    </citation>
    <scope>NUCLEOTIDE SEQUENCE</scope>
    <source>
        <strain evidence="1">EC-137</strain>
    </source>
</reference>
<sequence length="291" mass="32467">MTRIYFSVVNVVVTLFLFTKSDIKTTVLPVAKNKGFFAMAAAPMTNILRLPHVLFWIWLHLLQFDVSNQTINLEEDAINKKDRPIPSGRITLNSAVILRWALVPLCLALSTLYSAETVYASIALVTFTLIYDEMHAHAGHWLVRNVVNALGFASFEVGASLIAGSNSHALDADGVLSVLVSAGIIATTIHAQDFKDEDGDRAIGRRTVPICFPAFARWTIVIPLIVWSFVLSTLWQLDTLMSCALTVLAIFIGGRYFFLRSVSGDQVSFYWYNVWLSIAHALPGYYRIRHT</sequence>
<evidence type="ECO:0000313" key="1">
    <source>
        <dbReference type="EMBL" id="KAI0033248.1"/>
    </source>
</evidence>